<organism evidence="2 3">
    <name type="scientific">Actinacidiphila polyblastidii</name>
    <dbReference type="NCBI Taxonomy" id="3110430"/>
    <lineage>
        <taxon>Bacteria</taxon>
        <taxon>Bacillati</taxon>
        <taxon>Actinomycetota</taxon>
        <taxon>Actinomycetes</taxon>
        <taxon>Kitasatosporales</taxon>
        <taxon>Streptomycetaceae</taxon>
        <taxon>Actinacidiphila</taxon>
    </lineage>
</organism>
<keyword evidence="1" id="KW-0812">Transmembrane</keyword>
<dbReference type="RefSeq" id="WP_330792899.1">
    <property type="nucleotide sequence ID" value="NZ_JAZEWV010000002.1"/>
</dbReference>
<feature type="transmembrane region" description="Helical" evidence="1">
    <location>
        <begin position="56"/>
        <end position="78"/>
    </location>
</feature>
<proteinExistence type="predicted"/>
<evidence type="ECO:0000313" key="2">
    <source>
        <dbReference type="EMBL" id="MEE4541004.1"/>
    </source>
</evidence>
<evidence type="ECO:0000313" key="3">
    <source>
        <dbReference type="Proteomes" id="UP001344658"/>
    </source>
</evidence>
<sequence>MQAAPARRLCSRVGWRGLVLLVSGVSWISYGAYIAVQPSYGVTRGISVLLQMMPMTAWGVGWIGCGLVCLLFAAMPAGRDLPGIATSMVPPLLWATAYAMGGATGASPTAWGAVAPWASHAALVLITAVVTRPRAVLVPVAVTGG</sequence>
<keyword evidence="1" id="KW-0472">Membrane</keyword>
<keyword evidence="1" id="KW-1133">Transmembrane helix</keyword>
<keyword evidence="3" id="KW-1185">Reference proteome</keyword>
<feature type="transmembrane region" description="Helical" evidence="1">
    <location>
        <begin position="17"/>
        <end position="36"/>
    </location>
</feature>
<evidence type="ECO:0000256" key="1">
    <source>
        <dbReference type="SAM" id="Phobius"/>
    </source>
</evidence>
<protein>
    <submittedName>
        <fullName evidence="2">Uncharacterized protein</fullName>
    </submittedName>
</protein>
<reference evidence="2 3" key="1">
    <citation type="submission" date="2023-12" db="EMBL/GenBank/DDBJ databases">
        <title>Streptomyces sp. V4-01.</title>
        <authorList>
            <person name="Somphong A."/>
            <person name="Phongsopitanun W."/>
        </authorList>
    </citation>
    <scope>NUCLEOTIDE SEQUENCE [LARGE SCALE GENOMIC DNA]</scope>
    <source>
        <strain evidence="2 3">V4-01</strain>
    </source>
</reference>
<comment type="caution">
    <text evidence="2">The sequence shown here is derived from an EMBL/GenBank/DDBJ whole genome shotgun (WGS) entry which is preliminary data.</text>
</comment>
<accession>A0ABU7P5C9</accession>
<gene>
    <name evidence="2" type="ORF">V2S66_03350</name>
</gene>
<name>A0ABU7P5C9_9ACTN</name>
<dbReference type="Proteomes" id="UP001344658">
    <property type="component" value="Unassembled WGS sequence"/>
</dbReference>
<dbReference type="EMBL" id="JAZEWV010000002">
    <property type="protein sequence ID" value="MEE4541004.1"/>
    <property type="molecule type" value="Genomic_DNA"/>
</dbReference>